<reference evidence="4" key="1">
    <citation type="submission" date="2010-08" db="EMBL/GenBank/DDBJ databases">
        <authorList>
            <consortium name="Caenorhabditis japonica Sequencing Consortium"/>
            <person name="Wilson R.K."/>
        </authorList>
    </citation>
    <scope>NUCLEOTIDE SEQUENCE [LARGE SCALE GENOMIC DNA]</scope>
    <source>
        <strain evidence="4">DF5081</strain>
    </source>
</reference>
<dbReference type="PANTHER" id="PTHR47324">
    <property type="entry name" value="PROTEIN IRG-7-RELATED"/>
    <property type="match status" value="1"/>
</dbReference>
<accession>A0A8R1I0S2</accession>
<evidence type="ECO:0000259" key="1">
    <source>
        <dbReference type="PROSITE" id="PS00022"/>
    </source>
</evidence>
<dbReference type="PROSITE" id="PS00022">
    <property type="entry name" value="EGF_1"/>
    <property type="match status" value="1"/>
</dbReference>
<dbReference type="PANTHER" id="PTHR47324:SF4">
    <property type="entry name" value="EGF-LIKE DOMAIN-CONTAINING PROTEIN"/>
    <property type="match status" value="1"/>
</dbReference>
<evidence type="ECO:0000313" key="3">
    <source>
        <dbReference type="EnsemblMetazoa" id="CJA12121.1"/>
    </source>
</evidence>
<organism evidence="3 4">
    <name type="scientific">Caenorhabditis japonica</name>
    <dbReference type="NCBI Taxonomy" id="281687"/>
    <lineage>
        <taxon>Eukaryota</taxon>
        <taxon>Metazoa</taxon>
        <taxon>Ecdysozoa</taxon>
        <taxon>Nematoda</taxon>
        <taxon>Chromadorea</taxon>
        <taxon>Rhabditida</taxon>
        <taxon>Rhabditina</taxon>
        <taxon>Rhabditomorpha</taxon>
        <taxon>Rhabditoidea</taxon>
        <taxon>Rhabditidae</taxon>
        <taxon>Peloderinae</taxon>
        <taxon>Caenorhabditis</taxon>
    </lineage>
</organism>
<evidence type="ECO:0000259" key="2">
    <source>
        <dbReference type="PROSITE" id="PS01186"/>
    </source>
</evidence>
<feature type="domain" description="EGF-like" evidence="1 2">
    <location>
        <begin position="527"/>
        <end position="538"/>
    </location>
</feature>
<sequence length="601" mass="67509">MQVHVLNYVGNYKTRVSPGYCDEIAHYSPQLQGFILPQTEERQPTLDRHSRAITPVESCPVTNIDAINDPRLETANQFIFILEQNEPNRNIYQTLVKEIDQIVALANSTSTGSYKKEFTLIVHNDETSRVLLSTYNPSIFIEKFKTLVTGMLYNGWLSESMGLWSIVQAQKSNIKPTAQVYYFTNQMVKNVKNITRKWDIIDRDIEFNFFTIADGVTTEIFALPAQLELVQKMSNGRIIPLGVQENTLVNLFGDIMPMTALTTDNEKYDCHTAPFTLDAFVEKETQQTVFQFVGTGLIGISIQDAAGKVVPFGDYTRFQNLNFKSVNIDTSKFTAGKWKVSVSTARGGCQVSVRHQSTNGVIYGFTDNSGQDVVNSQIPLQRSATVQNEMIYTAVRIKQPLSVLRAISSNLEIQLINRARYDMPVSYQNISVLKRDAVTCSYNFMTPKLSIPKKELTTWTLTSFDSIGNLILRRIFYYYQHSPADTSICHGGQVDKFGQCICPQRYTGEYCWDRICAPGATLSNGICSCSSGFYGDFCELELMMPHDNATTVSEQMSSQFSTGSMSLTTTPSSIQTSTKTCSGFHSICTFLIVSILSYFLF</sequence>
<reference evidence="3" key="2">
    <citation type="submission" date="2022-06" db="UniProtKB">
        <authorList>
            <consortium name="EnsemblMetazoa"/>
        </authorList>
    </citation>
    <scope>IDENTIFICATION</scope>
    <source>
        <strain evidence="3">DF5081</strain>
    </source>
</reference>
<proteinExistence type="predicted"/>
<dbReference type="Proteomes" id="UP000005237">
    <property type="component" value="Unassembled WGS sequence"/>
</dbReference>
<keyword evidence="4" id="KW-1185">Reference proteome</keyword>
<protein>
    <recommendedName>
        <fullName evidence="1 2">EGF-like domain-containing protein</fullName>
    </recommendedName>
</protein>
<dbReference type="EnsemblMetazoa" id="CJA12121.1">
    <property type="protein sequence ID" value="CJA12121.1"/>
    <property type="gene ID" value="WBGene00131325"/>
</dbReference>
<evidence type="ECO:0000313" key="4">
    <source>
        <dbReference type="Proteomes" id="UP000005237"/>
    </source>
</evidence>
<name>A0A8R1I0S2_CAEJA</name>
<dbReference type="InterPro" id="IPR053295">
    <property type="entry name" value="Innate_immunity_reg"/>
</dbReference>
<dbReference type="InterPro" id="IPR000742">
    <property type="entry name" value="EGF"/>
</dbReference>
<dbReference type="PROSITE" id="PS01186">
    <property type="entry name" value="EGF_2"/>
    <property type="match status" value="1"/>
</dbReference>
<dbReference type="Gene3D" id="2.10.25.10">
    <property type="entry name" value="Laminin"/>
    <property type="match status" value="1"/>
</dbReference>